<feature type="signal peptide" evidence="1">
    <location>
        <begin position="1"/>
        <end position="26"/>
    </location>
</feature>
<proteinExistence type="predicted"/>
<accession>A0A0U1QTP1</accession>
<name>A0A0U1QTP1_YERP3</name>
<dbReference type="AlphaFoldDB" id="A0A0U1QTP1"/>
<evidence type="ECO:0000256" key="1">
    <source>
        <dbReference type="SAM" id="SignalP"/>
    </source>
</evidence>
<feature type="chain" id="PRO_5006713856" description="Lipoprotein" evidence="1">
    <location>
        <begin position="27"/>
        <end position="381"/>
    </location>
</feature>
<evidence type="ECO:0000313" key="3">
    <source>
        <dbReference type="Proteomes" id="UP000002412"/>
    </source>
</evidence>
<dbReference type="HOGENOM" id="CLU_058362_0_0_6"/>
<evidence type="ECO:0008006" key="4">
    <source>
        <dbReference type="Google" id="ProtNLM"/>
    </source>
</evidence>
<evidence type="ECO:0000313" key="2">
    <source>
        <dbReference type="EMBL" id="ABS45750.1"/>
    </source>
</evidence>
<protein>
    <recommendedName>
        <fullName evidence="4">Lipoprotein</fullName>
    </recommendedName>
</protein>
<geneLocation type="plasmid" evidence="3">
    <name>plasmid_153kb</name>
</geneLocation>
<keyword evidence="2" id="KW-0614">Plasmid</keyword>
<dbReference type="KEGG" id="ypi:YpsIP31758_B0006"/>
<gene>
    <name evidence="2" type="ordered locus">YpsIP31758_B0006</name>
</gene>
<reference evidence="2 3" key="1">
    <citation type="journal article" date="2007" name="PLoS Genet.">
        <title>The complete genome sequence of Yersinia pseudotuberculosis IP31758, the causative agent of Far East scarlet-like fever.</title>
        <authorList>
            <person name="Eppinger M."/>
            <person name="Rosovitz M.J."/>
            <person name="Fricke W.F."/>
            <person name="Rasko D.A."/>
            <person name="Kokorina G."/>
            <person name="Fayolle C."/>
            <person name="Lindler L.E."/>
            <person name="Carniel E."/>
            <person name="Ravel J."/>
        </authorList>
    </citation>
    <scope>NUCLEOTIDE SEQUENCE [LARGE SCALE GENOMIC DNA]</scope>
    <source>
        <strain evidence="2 3">IP 31758</strain>
        <plasmid evidence="3">Plasmid plasmid_153kb</plasmid>
    </source>
</reference>
<organism evidence="2 3">
    <name type="scientific">Yersinia pseudotuberculosis serotype O:1b (strain IP 31758)</name>
    <dbReference type="NCBI Taxonomy" id="349747"/>
    <lineage>
        <taxon>Bacteria</taxon>
        <taxon>Pseudomonadati</taxon>
        <taxon>Pseudomonadota</taxon>
        <taxon>Gammaproteobacteria</taxon>
        <taxon>Enterobacterales</taxon>
        <taxon>Yersiniaceae</taxon>
        <taxon>Yersinia</taxon>
    </lineage>
</organism>
<dbReference type="EMBL" id="CP000719">
    <property type="protein sequence ID" value="ABS45750.1"/>
    <property type="molecule type" value="Genomic_DNA"/>
</dbReference>
<keyword evidence="1" id="KW-0732">Signal</keyword>
<sequence length="381" mass="40532">MAILSSKQKLLSVILGSALCSSVAYSALYGGGPAETWTQAQITALTSKISGDITLFGSTFSAHMQAKFEQVISAVAIATKQESLSASVVSDSSMQAANQIINAATTQNMNDQVTQAYLNYNGATGQGYDPCGTLVRNKTLDQAFSGMGGTVATKMAKMDVAGGKLVPSRAEALKTRLAQHRDKFCSVGEAEAGLCTLSDLPAGDTNAALLFEPTAEGSLVSEARQSYIQHVMGEPDEALTTAAGRSATGQAYLLNKTRKDALLSIPTYSLQTISAANTQSAEYKNMSPNELLQSRVNQYFGGEEAEKWAGTLTHQAPRGLLVEAAKMAGLQVWIRQKSYEQNQRIIANLSALQIASAEPLKNIVEQHAVALQRNTVNQQIK</sequence>
<dbReference type="RefSeq" id="WP_011988594.1">
    <property type="nucleotide sequence ID" value="NC_009705.1"/>
</dbReference>
<dbReference type="Proteomes" id="UP000002412">
    <property type="component" value="Plasmid p_153kb"/>
</dbReference>